<dbReference type="EMBL" id="PPUT01000021">
    <property type="protein sequence ID" value="RDC43317.1"/>
    <property type="molecule type" value="Genomic_DNA"/>
</dbReference>
<feature type="domain" description="VTC" evidence="2">
    <location>
        <begin position="10"/>
        <end position="76"/>
    </location>
</feature>
<gene>
    <name evidence="3" type="ORF">C1850_08310</name>
</gene>
<comment type="caution">
    <text evidence="3">The sequence shown here is derived from an EMBL/GenBank/DDBJ whole genome shotgun (WGS) entry which is preliminary data.</text>
</comment>
<evidence type="ECO:0000259" key="2">
    <source>
        <dbReference type="Pfam" id="PF09359"/>
    </source>
</evidence>
<accession>A0A369NZZ1</accession>
<feature type="compositionally biased region" description="Basic and acidic residues" evidence="1">
    <location>
        <begin position="272"/>
        <end position="283"/>
    </location>
</feature>
<proteinExistence type="predicted"/>
<dbReference type="Proteomes" id="UP000253805">
    <property type="component" value="Unassembled WGS sequence"/>
</dbReference>
<dbReference type="Pfam" id="PF09359">
    <property type="entry name" value="VTC"/>
    <property type="match status" value="2"/>
</dbReference>
<feature type="region of interest" description="Disordered" evidence="1">
    <location>
        <begin position="254"/>
        <end position="283"/>
    </location>
</feature>
<dbReference type="RefSeq" id="WP_202427884.1">
    <property type="nucleotide sequence ID" value="NZ_DBGDPA010000072.1"/>
</dbReference>
<evidence type="ECO:0000313" key="3">
    <source>
        <dbReference type="EMBL" id="RDC43317.1"/>
    </source>
</evidence>
<evidence type="ECO:0000256" key="1">
    <source>
        <dbReference type="SAM" id="MobiDB-lite"/>
    </source>
</evidence>
<reference evidence="3 4" key="1">
    <citation type="journal article" date="2018" name="Elife">
        <title>Discovery and characterization of a prevalent human gut bacterial enzyme sufficient for the inactivation of a family of plant toxins.</title>
        <authorList>
            <person name="Koppel N."/>
            <person name="Bisanz J.E."/>
            <person name="Pandelia M.E."/>
            <person name="Turnbaugh P.J."/>
            <person name="Balskus E.P."/>
        </authorList>
    </citation>
    <scope>NUCLEOTIDE SEQUENCE [LARGE SCALE GENOMIC DNA]</scope>
    <source>
        <strain evidence="3 4">OB21 GAM 11</strain>
    </source>
</reference>
<evidence type="ECO:0000313" key="4">
    <source>
        <dbReference type="Proteomes" id="UP000253805"/>
    </source>
</evidence>
<dbReference type="Gene3D" id="3.20.100.30">
    <property type="entry name" value="VTC, catalytic tunnel domain"/>
    <property type="match status" value="1"/>
</dbReference>
<sequence length="392" mass="42185">MIAYSSVFKRVEKKYRIGTAERAAIEVAVEGAMAVDAYGRSRITSLYLDTPDRAIVARSIEKPLYKEKLRLRAYGEAAGTALVAAFGAGPLVREAGGLPLSDAEAEARAAAGLQAARAAVGLQAGRVPGDVTEDVVESVATSDPRAGEVCQGNGLSAGFPVFFGIKKKFKGIVYKRRLALTLPAALAFVSGLPYEQACARWPLRDPVLAVAALSPAMRQIARELEAAMDRWLPLGPSMGITCDRVAWGLRAAASAEDSEGPKDPAGEDDEGPKDPPREDGSLFDPELRITFDDRLEYLDCCRLRASWRPIIAPKESIMEIKSAGPYPPWLVNVLSAERIYPASFTKYGNAYQLAAGTSRIGRGVQTQICSEGRSRKIFSGKMSEKLELLGFG</sequence>
<feature type="domain" description="VTC" evidence="2">
    <location>
        <begin position="284"/>
        <end position="353"/>
    </location>
</feature>
<dbReference type="InterPro" id="IPR018966">
    <property type="entry name" value="VTC_domain"/>
</dbReference>
<dbReference type="GO" id="GO:0006799">
    <property type="term" value="P:polyphosphate biosynthetic process"/>
    <property type="evidence" value="ECO:0007669"/>
    <property type="project" value="UniProtKB-ARBA"/>
</dbReference>
<dbReference type="InterPro" id="IPR042267">
    <property type="entry name" value="VTC_sf"/>
</dbReference>
<protein>
    <recommendedName>
        <fullName evidence="2">VTC domain-containing protein</fullName>
    </recommendedName>
</protein>
<dbReference type="AlphaFoldDB" id="A0A369NZZ1"/>
<organism evidence="3 4">
    <name type="scientific">Adlercreutzia equolifaciens subsp. celatus</name>
    <dbReference type="NCBI Taxonomy" id="394340"/>
    <lineage>
        <taxon>Bacteria</taxon>
        <taxon>Bacillati</taxon>
        <taxon>Actinomycetota</taxon>
        <taxon>Coriobacteriia</taxon>
        <taxon>Eggerthellales</taxon>
        <taxon>Eggerthellaceae</taxon>
        <taxon>Adlercreutzia</taxon>
    </lineage>
</organism>
<name>A0A369NZZ1_9ACTN</name>